<accession>A0ABD0KLU6</accession>
<reference evidence="2 3" key="1">
    <citation type="journal article" date="2023" name="Sci. Data">
        <title>Genome assembly of the Korean intertidal mud-creeper Batillaria attramentaria.</title>
        <authorList>
            <person name="Patra A.K."/>
            <person name="Ho P.T."/>
            <person name="Jun S."/>
            <person name="Lee S.J."/>
            <person name="Kim Y."/>
            <person name="Won Y.J."/>
        </authorList>
    </citation>
    <scope>NUCLEOTIDE SEQUENCE [LARGE SCALE GENOMIC DNA]</scope>
    <source>
        <strain evidence="2">Wonlab-2016</strain>
    </source>
</reference>
<protein>
    <recommendedName>
        <fullName evidence="4">Major facilitator superfamily (MFS) profile domain-containing protein</fullName>
    </recommendedName>
</protein>
<comment type="caution">
    <text evidence="2">The sequence shown here is derived from an EMBL/GenBank/DDBJ whole genome shotgun (WGS) entry which is preliminary data.</text>
</comment>
<dbReference type="Proteomes" id="UP001519460">
    <property type="component" value="Unassembled WGS sequence"/>
</dbReference>
<sequence>MSSLEPPFDDTVQLEAMDAVDYFSDSDTAPIVPTDGKNVQDTAKSNSEDQRMDERGAPVHGRKAAYVTIATLLLINLLNYMDRFTIAGTI</sequence>
<evidence type="ECO:0008006" key="4">
    <source>
        <dbReference type="Google" id="ProtNLM"/>
    </source>
</evidence>
<dbReference type="AlphaFoldDB" id="A0ABD0KLU6"/>
<dbReference type="EMBL" id="JACVVK020000153">
    <property type="protein sequence ID" value="KAK7488243.1"/>
    <property type="molecule type" value="Genomic_DNA"/>
</dbReference>
<gene>
    <name evidence="2" type="ORF">BaRGS_00020550</name>
</gene>
<feature type="compositionally biased region" description="Basic and acidic residues" evidence="1">
    <location>
        <begin position="46"/>
        <end position="57"/>
    </location>
</feature>
<keyword evidence="3" id="KW-1185">Reference proteome</keyword>
<organism evidence="2 3">
    <name type="scientific">Batillaria attramentaria</name>
    <dbReference type="NCBI Taxonomy" id="370345"/>
    <lineage>
        <taxon>Eukaryota</taxon>
        <taxon>Metazoa</taxon>
        <taxon>Spiralia</taxon>
        <taxon>Lophotrochozoa</taxon>
        <taxon>Mollusca</taxon>
        <taxon>Gastropoda</taxon>
        <taxon>Caenogastropoda</taxon>
        <taxon>Sorbeoconcha</taxon>
        <taxon>Cerithioidea</taxon>
        <taxon>Batillariidae</taxon>
        <taxon>Batillaria</taxon>
    </lineage>
</organism>
<evidence type="ECO:0000256" key="1">
    <source>
        <dbReference type="SAM" id="MobiDB-lite"/>
    </source>
</evidence>
<evidence type="ECO:0000313" key="3">
    <source>
        <dbReference type="Proteomes" id="UP001519460"/>
    </source>
</evidence>
<proteinExistence type="predicted"/>
<feature type="region of interest" description="Disordered" evidence="1">
    <location>
        <begin position="26"/>
        <end position="57"/>
    </location>
</feature>
<name>A0ABD0KLU6_9CAEN</name>
<evidence type="ECO:0000313" key="2">
    <source>
        <dbReference type="EMBL" id="KAK7488243.1"/>
    </source>
</evidence>